<proteinExistence type="predicted"/>
<dbReference type="STRING" id="1211777.BN77_p10580"/>
<keyword evidence="3" id="KW-1185">Reference proteome</keyword>
<dbReference type="AlphaFoldDB" id="K0PRK4"/>
<evidence type="ECO:0000256" key="1">
    <source>
        <dbReference type="SAM" id="MobiDB-lite"/>
    </source>
</evidence>
<gene>
    <name evidence="2" type="ORF">BN77_p10580</name>
</gene>
<organism evidence="2 3">
    <name type="scientific">Rhizobium mesoamericanum STM3625</name>
    <dbReference type="NCBI Taxonomy" id="1211777"/>
    <lineage>
        <taxon>Bacteria</taxon>
        <taxon>Pseudomonadati</taxon>
        <taxon>Pseudomonadota</taxon>
        <taxon>Alphaproteobacteria</taxon>
        <taxon>Hyphomicrobiales</taxon>
        <taxon>Rhizobiaceae</taxon>
        <taxon>Rhizobium/Agrobacterium group</taxon>
        <taxon>Rhizobium</taxon>
    </lineage>
</organism>
<name>K0PRK4_9HYPH</name>
<evidence type="ECO:0000313" key="3">
    <source>
        <dbReference type="Proteomes" id="UP000009319"/>
    </source>
</evidence>
<dbReference type="HOGENOM" id="CLU_2719558_0_0_5"/>
<feature type="region of interest" description="Disordered" evidence="1">
    <location>
        <begin position="1"/>
        <end position="42"/>
    </location>
</feature>
<evidence type="ECO:0000313" key="2">
    <source>
        <dbReference type="EMBL" id="CCM79321.1"/>
    </source>
</evidence>
<dbReference type="Proteomes" id="UP000009319">
    <property type="component" value="Unassembled WGS sequence"/>
</dbReference>
<comment type="caution">
    <text evidence="2">The sequence shown here is derived from an EMBL/GenBank/DDBJ whole genome shotgun (WGS) entry which is preliminary data.</text>
</comment>
<dbReference type="EMBL" id="CANI01000043">
    <property type="protein sequence ID" value="CCM79321.1"/>
    <property type="molecule type" value="Genomic_DNA"/>
</dbReference>
<reference evidence="2 3" key="1">
    <citation type="journal article" date="2013" name="Genome Announc.">
        <title>Draft Genome Sequence of Rhizobium mesoamericanum STM3625, a Nitrogen-Fixing Symbiont of Mimosa pudica Isolated in French Guiana (South America).</title>
        <authorList>
            <person name="Moulin L."/>
            <person name="Mornico D."/>
            <person name="Melkonian R."/>
            <person name="Klonowska A."/>
        </authorList>
    </citation>
    <scope>NUCLEOTIDE SEQUENCE [LARGE SCALE GENOMIC DNA]</scope>
    <source>
        <strain evidence="2 3">STM3625</strain>
    </source>
</reference>
<protein>
    <submittedName>
        <fullName evidence="2">Uncharacterized protein</fullName>
    </submittedName>
</protein>
<accession>K0PRK4</accession>
<sequence length="72" mass="7558">MVEGAQPFGDPGAASKARVPPPRALPAQVSPLSAGASQKDERECLGECEDILLKSYPAGMKPRNIDGQYCVS</sequence>